<feature type="region of interest" description="Disordered" evidence="1">
    <location>
        <begin position="20"/>
        <end position="43"/>
    </location>
</feature>
<feature type="compositionally biased region" description="Polar residues" evidence="1">
    <location>
        <begin position="83"/>
        <end position="94"/>
    </location>
</feature>
<accession>A0A561DS71</accession>
<evidence type="ECO:0000256" key="2">
    <source>
        <dbReference type="SAM" id="Phobius"/>
    </source>
</evidence>
<evidence type="ECO:0000256" key="1">
    <source>
        <dbReference type="SAM" id="MobiDB-lite"/>
    </source>
</evidence>
<dbReference type="RefSeq" id="WP_144563019.1">
    <property type="nucleotide sequence ID" value="NZ_VIVN01000002.1"/>
</dbReference>
<reference evidence="4 5" key="1">
    <citation type="submission" date="2019-06" db="EMBL/GenBank/DDBJ databases">
        <title>Sorghum-associated microbial communities from plants grown in Nebraska, USA.</title>
        <authorList>
            <person name="Schachtman D."/>
        </authorList>
    </citation>
    <scope>NUCLEOTIDE SEQUENCE [LARGE SCALE GENOMIC DNA]</scope>
    <source>
        <strain evidence="4 5">2482</strain>
    </source>
</reference>
<keyword evidence="5" id="KW-1185">Reference proteome</keyword>
<dbReference type="PROSITE" id="PS51782">
    <property type="entry name" value="LYSM"/>
    <property type="match status" value="1"/>
</dbReference>
<keyword evidence="2" id="KW-0472">Membrane</keyword>
<keyword evidence="2" id="KW-0812">Transmembrane</keyword>
<dbReference type="Gene3D" id="3.10.350.10">
    <property type="entry name" value="LysM domain"/>
    <property type="match status" value="1"/>
</dbReference>
<evidence type="ECO:0000313" key="5">
    <source>
        <dbReference type="Proteomes" id="UP000319671"/>
    </source>
</evidence>
<feature type="transmembrane region" description="Helical" evidence="2">
    <location>
        <begin position="54"/>
        <end position="75"/>
    </location>
</feature>
<evidence type="ECO:0000259" key="3">
    <source>
        <dbReference type="PROSITE" id="PS51782"/>
    </source>
</evidence>
<keyword evidence="2" id="KW-1133">Transmembrane helix</keyword>
<evidence type="ECO:0000313" key="4">
    <source>
        <dbReference type="EMBL" id="TWE06223.1"/>
    </source>
</evidence>
<comment type="caution">
    <text evidence="4">The sequence shown here is derived from an EMBL/GenBank/DDBJ whole genome shotgun (WGS) entry which is preliminary data.</text>
</comment>
<dbReference type="InterPro" id="IPR018392">
    <property type="entry name" value="LysM"/>
</dbReference>
<name>A0A561DS71_9BACI</name>
<dbReference type="CDD" id="cd00118">
    <property type="entry name" value="LysM"/>
    <property type="match status" value="1"/>
</dbReference>
<feature type="compositionally biased region" description="Polar residues" evidence="1">
    <location>
        <begin position="146"/>
        <end position="163"/>
    </location>
</feature>
<dbReference type="InterPro" id="IPR036779">
    <property type="entry name" value="LysM_dom_sf"/>
</dbReference>
<feature type="domain" description="LysM" evidence="3">
    <location>
        <begin position="185"/>
        <end position="231"/>
    </location>
</feature>
<dbReference type="AlphaFoldDB" id="A0A561DS71"/>
<gene>
    <name evidence="4" type="ORF">FB550_102242</name>
</gene>
<sequence>MNKEEPYRDQAERLKKRIQKINEKVDGDSDKLPPREQVHRQKKKKTKWKVKYPIIRLLVLCFILLPIIIFSVISYRDGGVKVNGTQKTSGNSVGYETINLEKANPENEDSIDESSKSDQEADKMTAPEEKSTETSTQEDESAGSPVVTTNQGAVNQQVSDKNSQPIEAVISQTNPTTPQKTSKTIYHTVKPKETLFKLAIRYYHSKNGVTIIKEANRLQSENIYVGQVLKIPLN</sequence>
<dbReference type="Proteomes" id="UP000319671">
    <property type="component" value="Unassembled WGS sequence"/>
</dbReference>
<protein>
    <submittedName>
        <fullName evidence="4">LysM domain-containing protein</fullName>
    </submittedName>
</protein>
<dbReference type="EMBL" id="VIVN01000002">
    <property type="protein sequence ID" value="TWE06223.1"/>
    <property type="molecule type" value="Genomic_DNA"/>
</dbReference>
<dbReference type="Pfam" id="PF01476">
    <property type="entry name" value="LysM"/>
    <property type="match status" value="1"/>
</dbReference>
<feature type="region of interest" description="Disordered" evidence="1">
    <location>
        <begin position="81"/>
        <end position="163"/>
    </location>
</feature>
<feature type="compositionally biased region" description="Basic and acidic residues" evidence="1">
    <location>
        <begin position="20"/>
        <end position="39"/>
    </location>
</feature>
<proteinExistence type="predicted"/>
<dbReference type="SMART" id="SM00257">
    <property type="entry name" value="LysM"/>
    <property type="match status" value="1"/>
</dbReference>
<feature type="compositionally biased region" description="Basic and acidic residues" evidence="1">
    <location>
        <begin position="113"/>
        <end position="132"/>
    </location>
</feature>
<dbReference type="SUPFAM" id="SSF54106">
    <property type="entry name" value="LysM domain"/>
    <property type="match status" value="1"/>
</dbReference>
<organism evidence="4 5">
    <name type="scientific">Neobacillus bataviensis</name>
    <dbReference type="NCBI Taxonomy" id="220685"/>
    <lineage>
        <taxon>Bacteria</taxon>
        <taxon>Bacillati</taxon>
        <taxon>Bacillota</taxon>
        <taxon>Bacilli</taxon>
        <taxon>Bacillales</taxon>
        <taxon>Bacillaceae</taxon>
        <taxon>Neobacillus</taxon>
    </lineage>
</organism>